<accession>A0A2N5GIU7</accession>
<protein>
    <submittedName>
        <fullName evidence="1">Uncharacterized protein</fullName>
    </submittedName>
</protein>
<organism evidence="1 3">
    <name type="scientific">Bacillus canaveralius</name>
    <dbReference type="NCBI Taxonomy" id="1403243"/>
    <lineage>
        <taxon>Bacteria</taxon>
        <taxon>Bacillati</taxon>
        <taxon>Bacillota</taxon>
        <taxon>Bacilli</taxon>
        <taxon>Bacillales</taxon>
        <taxon>Bacillaceae</taxon>
        <taxon>Bacillus</taxon>
    </lineage>
</organism>
<sequence>MTRITFFKKMSLVTLLQEFMHHMQNQMDLKLYRKDIEEDARAWSVSLFKAATPKAFMNAVNKGILHFD</sequence>
<name>A0A2N5GIU7_9BACI</name>
<dbReference type="EMBL" id="PGVA01000042">
    <property type="protein sequence ID" value="PLR80961.1"/>
    <property type="molecule type" value="Genomic_DNA"/>
</dbReference>
<reference evidence="2 4" key="2">
    <citation type="submission" date="2017-12" db="EMBL/GenBank/DDBJ databases">
        <title>Comparative Functional Genomics of Dry Heat Resistant strains isolated from the Viking Spacecraft.</title>
        <authorList>
            <person name="Seuylemezian A."/>
            <person name="Cooper K."/>
            <person name="Vaishampayan P."/>
        </authorList>
    </citation>
    <scope>NUCLEOTIDE SEQUENCE [LARGE SCALE GENOMIC DNA]</scope>
    <source>
        <strain evidence="2 4">ATCC 29669</strain>
    </source>
</reference>
<comment type="caution">
    <text evidence="1">The sequence shown here is derived from an EMBL/GenBank/DDBJ whole genome shotgun (WGS) entry which is preliminary data.</text>
</comment>
<dbReference type="AlphaFoldDB" id="A0A2N5GIU7"/>
<evidence type="ECO:0000313" key="1">
    <source>
        <dbReference type="EMBL" id="PLR80961.1"/>
    </source>
</evidence>
<keyword evidence="4" id="KW-1185">Reference proteome</keyword>
<proteinExistence type="predicted"/>
<evidence type="ECO:0000313" key="2">
    <source>
        <dbReference type="EMBL" id="PLR88579.1"/>
    </source>
</evidence>
<evidence type="ECO:0000313" key="4">
    <source>
        <dbReference type="Proteomes" id="UP000235114"/>
    </source>
</evidence>
<dbReference type="Proteomes" id="UP000234951">
    <property type="component" value="Unassembled WGS sequence"/>
</dbReference>
<reference evidence="1 3" key="1">
    <citation type="submission" date="2017-11" db="EMBL/GenBank/DDBJ databases">
        <title>Comparitive Functional Genomics of Dry Heat Resistant strains isolated from the Viking Spacecraft.</title>
        <authorList>
            <person name="Seuylemezian A."/>
            <person name="Cooper K."/>
            <person name="Vaishampayan P."/>
        </authorList>
    </citation>
    <scope>NUCLEOTIDE SEQUENCE [LARGE SCALE GENOMIC DNA]</scope>
    <source>
        <strain evidence="1 3">M4.6</strain>
    </source>
</reference>
<evidence type="ECO:0000313" key="3">
    <source>
        <dbReference type="Proteomes" id="UP000234951"/>
    </source>
</evidence>
<gene>
    <name evidence="1" type="ORF">CU635_16495</name>
    <name evidence="2" type="ORF">CVD25_22335</name>
</gene>
<dbReference type="EMBL" id="PGVD01000098">
    <property type="protein sequence ID" value="PLR88579.1"/>
    <property type="molecule type" value="Genomic_DNA"/>
</dbReference>
<dbReference type="Proteomes" id="UP000235114">
    <property type="component" value="Unassembled WGS sequence"/>
</dbReference>